<dbReference type="Pfam" id="PF00078">
    <property type="entry name" value="RVT_1"/>
    <property type="match status" value="1"/>
</dbReference>
<dbReference type="Gene3D" id="3.10.10.10">
    <property type="entry name" value="HIV Type 1 Reverse Transcriptase, subunit A, domain 1"/>
    <property type="match status" value="1"/>
</dbReference>
<dbReference type="InterPro" id="IPR000477">
    <property type="entry name" value="RT_dom"/>
</dbReference>
<dbReference type="Proteomes" id="UP000681967">
    <property type="component" value="Unassembled WGS sequence"/>
</dbReference>
<gene>
    <name evidence="2" type="ORF">BYL167_LOCUS38206</name>
    <name evidence="3" type="ORF">GIL414_LOCUS57311</name>
</gene>
<evidence type="ECO:0000259" key="1">
    <source>
        <dbReference type="Pfam" id="PF00078"/>
    </source>
</evidence>
<dbReference type="InterPro" id="IPR043502">
    <property type="entry name" value="DNA/RNA_pol_sf"/>
</dbReference>
<dbReference type="PANTHER" id="PTHR24559">
    <property type="entry name" value="TRANSPOSON TY3-I GAG-POL POLYPROTEIN"/>
    <property type="match status" value="1"/>
</dbReference>
<comment type="caution">
    <text evidence="3">The sequence shown here is derived from an EMBL/GenBank/DDBJ whole genome shotgun (WGS) entry which is preliminary data.</text>
</comment>
<evidence type="ECO:0000313" key="3">
    <source>
        <dbReference type="EMBL" id="CAF5002140.1"/>
    </source>
</evidence>
<dbReference type="Proteomes" id="UP000681720">
    <property type="component" value="Unassembled WGS sequence"/>
</dbReference>
<dbReference type="EMBL" id="CAJOBH010088564">
    <property type="protein sequence ID" value="CAF4553345.1"/>
    <property type="molecule type" value="Genomic_DNA"/>
</dbReference>
<dbReference type="EMBL" id="CAJOBJ010207782">
    <property type="protein sequence ID" value="CAF5002140.1"/>
    <property type="molecule type" value="Genomic_DNA"/>
</dbReference>
<evidence type="ECO:0000313" key="4">
    <source>
        <dbReference type="Proteomes" id="UP000681720"/>
    </source>
</evidence>
<dbReference type="InterPro" id="IPR043128">
    <property type="entry name" value="Rev_trsase/Diguanyl_cyclase"/>
</dbReference>
<organism evidence="3 4">
    <name type="scientific">Rotaria magnacalcarata</name>
    <dbReference type="NCBI Taxonomy" id="392030"/>
    <lineage>
        <taxon>Eukaryota</taxon>
        <taxon>Metazoa</taxon>
        <taxon>Spiralia</taxon>
        <taxon>Gnathifera</taxon>
        <taxon>Rotifera</taxon>
        <taxon>Eurotatoria</taxon>
        <taxon>Bdelloidea</taxon>
        <taxon>Philodinida</taxon>
        <taxon>Philodinidae</taxon>
        <taxon>Rotaria</taxon>
    </lineage>
</organism>
<name>A0A8S3DUQ3_9BILA</name>
<dbReference type="AlphaFoldDB" id="A0A8S3DUQ3"/>
<feature type="non-terminal residue" evidence="3">
    <location>
        <position position="72"/>
    </location>
</feature>
<protein>
    <recommendedName>
        <fullName evidence="1">Reverse transcriptase domain-containing protein</fullName>
    </recommendedName>
</protein>
<reference evidence="3" key="1">
    <citation type="submission" date="2021-02" db="EMBL/GenBank/DDBJ databases">
        <authorList>
            <person name="Nowell W R."/>
        </authorList>
    </citation>
    <scope>NUCLEOTIDE SEQUENCE</scope>
</reference>
<dbReference type="PANTHER" id="PTHR24559:SF444">
    <property type="entry name" value="REVERSE TRANSCRIPTASE DOMAIN-CONTAINING PROTEIN"/>
    <property type="match status" value="1"/>
</dbReference>
<accession>A0A8S3DUQ3</accession>
<feature type="domain" description="Reverse transcriptase" evidence="1">
    <location>
        <begin position="2"/>
        <end position="65"/>
    </location>
</feature>
<sequence>MRFCIDYRRLNDITIKDAFPLPRIDEIFDQLSAALYYTKFDFKSGYFQISLSEEDRPKTAFSTRDNHYQFTV</sequence>
<dbReference type="SUPFAM" id="SSF56672">
    <property type="entry name" value="DNA/RNA polymerases"/>
    <property type="match status" value="1"/>
</dbReference>
<evidence type="ECO:0000313" key="2">
    <source>
        <dbReference type="EMBL" id="CAF4553345.1"/>
    </source>
</evidence>
<dbReference type="InterPro" id="IPR053134">
    <property type="entry name" value="RNA-dir_DNA_polymerase"/>
</dbReference>
<dbReference type="Gene3D" id="3.30.70.270">
    <property type="match status" value="1"/>
</dbReference>
<proteinExistence type="predicted"/>
<dbReference type="CDD" id="cd01647">
    <property type="entry name" value="RT_LTR"/>
    <property type="match status" value="1"/>
</dbReference>